<dbReference type="Gene3D" id="1.10.287.130">
    <property type="match status" value="1"/>
</dbReference>
<dbReference type="PROSITE" id="PS50109">
    <property type="entry name" value="HIS_KIN"/>
    <property type="match status" value="1"/>
</dbReference>
<dbReference type="EMBL" id="CP000613">
    <property type="protein sequence ID" value="ACJ00374.1"/>
    <property type="molecule type" value="Genomic_DNA"/>
</dbReference>
<dbReference type="STRING" id="414684.RC1_3006"/>
<dbReference type="GO" id="GO:0009927">
    <property type="term" value="F:histidine phosphotransfer kinase activity"/>
    <property type="evidence" value="ECO:0007669"/>
    <property type="project" value="TreeGrafter"/>
</dbReference>
<sequence>MRAALFGALIMLATLQFIGTASDIQAELRDWRAARSVIELKRISTDLLLGIRDFALERSVGLTALTSPDPVSAEVQRTLADHRSIVNLHIEQALSQLRQRTDGAVPALADELAAAFGRVEAVRRRLDAAITLPAAEREPGLREVWLESVNAQAESMHRILIALNQPALARGGQAVPLELLIAEGLRLREEAGRDILTLIRAEAVPPILTPDRRAALDQAGQRLTLRFERTRELVEQTGDPLLADAFARAQNLFLTSYFAERARLLAQVPVEAGTLPAAATAGLNAVTDLLSAAMDRADKAALVRQAESVRLLGMSALEMLAAVVATLIAVGVVHFRVLAPIVRLTRSMRQLADGDLEAEVPVPDRHDEIGEMARAVSVFKRNAHQLDEDNRERQRAERMLTVEREILELTASRAPQERILQSVCEGVEQQVEGSACSVMLLEPDGIHLRIGAAPHLPTGLLAAVDGVAIGPGVGSCGPAIYDRRPTITTDMEADPNWQGFRPALAGSGLRACWSLPILTAEGKPLGAFAVYHTSARGPDVREMEMARRASHLAAIAIASHEAERLLEQAKAAAELGSRTKSEFLANMSHELRTPLNAIIGFAEVLESELKQQGSPIAKAGYASDIAASGRHLLNLINDILDVSKMEAGKVELRERICDPGELLAGCERIVRARAMERRIDLRLEVPPGLPPVLVDDVKFKQIVLNLLSNAIKFTAPSGSVRVKVQADPARGLSIAVSDTGIGIRAEDLEKVFIPFNQVDNIYARINPGTGLGLALSRGLAELHGGQLFIESVFGEGTTATLRLPPSRLLTADLADVRG</sequence>
<dbReference type="InterPro" id="IPR029016">
    <property type="entry name" value="GAF-like_dom_sf"/>
</dbReference>
<dbReference type="SMART" id="SM00388">
    <property type="entry name" value="HisKA"/>
    <property type="match status" value="1"/>
</dbReference>
<dbReference type="SMART" id="SM00065">
    <property type="entry name" value="GAF"/>
    <property type="match status" value="1"/>
</dbReference>
<dbReference type="GO" id="GO:0000155">
    <property type="term" value="F:phosphorelay sensor kinase activity"/>
    <property type="evidence" value="ECO:0007669"/>
    <property type="project" value="InterPro"/>
</dbReference>
<evidence type="ECO:0000313" key="9">
    <source>
        <dbReference type="EMBL" id="ACJ00374.1"/>
    </source>
</evidence>
<dbReference type="InterPro" id="IPR003660">
    <property type="entry name" value="HAMP_dom"/>
</dbReference>
<evidence type="ECO:0000256" key="2">
    <source>
        <dbReference type="ARBA" id="ARBA00004370"/>
    </source>
</evidence>
<dbReference type="PRINTS" id="PR00344">
    <property type="entry name" value="BCTRLSENSOR"/>
</dbReference>
<name>B6IVQ0_RHOCS</name>
<evidence type="ECO:0000256" key="1">
    <source>
        <dbReference type="ARBA" id="ARBA00000085"/>
    </source>
</evidence>
<comment type="subcellular location">
    <subcellularLocation>
        <location evidence="2">Membrane</location>
    </subcellularLocation>
</comment>
<evidence type="ECO:0000259" key="7">
    <source>
        <dbReference type="PROSITE" id="PS50109"/>
    </source>
</evidence>
<dbReference type="PROSITE" id="PS50885">
    <property type="entry name" value="HAMP"/>
    <property type="match status" value="1"/>
</dbReference>
<dbReference type="HOGENOM" id="CLU_345415_0_0_5"/>
<dbReference type="CDD" id="cd06225">
    <property type="entry name" value="HAMP"/>
    <property type="match status" value="1"/>
</dbReference>
<keyword evidence="5 9" id="KW-0808">Transferase</keyword>
<dbReference type="InterPro" id="IPR036097">
    <property type="entry name" value="HisK_dim/P_sf"/>
</dbReference>
<evidence type="ECO:0000256" key="5">
    <source>
        <dbReference type="ARBA" id="ARBA00022679"/>
    </source>
</evidence>
<dbReference type="KEGG" id="rce:RC1_3006"/>
<gene>
    <name evidence="9" type="primary">pleC</name>
    <name evidence="9" type="ordered locus">RC1_3006</name>
</gene>
<dbReference type="SUPFAM" id="SSF55781">
    <property type="entry name" value="GAF domain-like"/>
    <property type="match status" value="1"/>
</dbReference>
<dbReference type="InterPro" id="IPR003661">
    <property type="entry name" value="HisK_dim/P_dom"/>
</dbReference>
<dbReference type="Gene3D" id="1.10.8.500">
    <property type="entry name" value="HAMP domain in histidine kinase"/>
    <property type="match status" value="1"/>
</dbReference>
<dbReference type="InterPro" id="IPR005467">
    <property type="entry name" value="His_kinase_dom"/>
</dbReference>
<accession>B6IVQ0</accession>
<dbReference type="Gene3D" id="3.30.565.10">
    <property type="entry name" value="Histidine kinase-like ATPase, C-terminal domain"/>
    <property type="match status" value="1"/>
</dbReference>
<dbReference type="Pfam" id="PF00672">
    <property type="entry name" value="HAMP"/>
    <property type="match status" value="1"/>
</dbReference>
<evidence type="ECO:0000256" key="4">
    <source>
        <dbReference type="ARBA" id="ARBA00022553"/>
    </source>
</evidence>
<feature type="domain" description="Histidine kinase" evidence="7">
    <location>
        <begin position="586"/>
        <end position="807"/>
    </location>
</feature>
<dbReference type="OrthoDB" id="1931120at2"/>
<dbReference type="PANTHER" id="PTHR43047:SF63">
    <property type="entry name" value="HISTIDINE KINASE"/>
    <property type="match status" value="1"/>
</dbReference>
<evidence type="ECO:0000256" key="6">
    <source>
        <dbReference type="ARBA" id="ARBA00022777"/>
    </source>
</evidence>
<reference evidence="9 10" key="1">
    <citation type="journal article" date="2010" name="BMC Genomics">
        <title>Metabolic flexibility revealed in the genome of the cyst-forming alpha-1 proteobacterium Rhodospirillum centenum.</title>
        <authorList>
            <person name="Lu Y.K."/>
            <person name="Marden J."/>
            <person name="Han M."/>
            <person name="Swingley W.D."/>
            <person name="Mastrian S.D."/>
            <person name="Chowdhury S.R."/>
            <person name="Hao J."/>
            <person name="Helmy T."/>
            <person name="Kim S."/>
            <person name="Kurdoglu A.A."/>
            <person name="Matthies H.J."/>
            <person name="Rollo D."/>
            <person name="Stothard P."/>
            <person name="Blankenship R.E."/>
            <person name="Bauer C.E."/>
            <person name="Touchman J.W."/>
        </authorList>
    </citation>
    <scope>NUCLEOTIDE SEQUENCE [LARGE SCALE GENOMIC DNA]</scope>
    <source>
        <strain evidence="10">ATCC 51521 / SW</strain>
    </source>
</reference>
<keyword evidence="4" id="KW-0597">Phosphoprotein</keyword>
<dbReference type="InterPro" id="IPR036890">
    <property type="entry name" value="HATPase_C_sf"/>
</dbReference>
<dbReference type="SUPFAM" id="SSF158472">
    <property type="entry name" value="HAMP domain-like"/>
    <property type="match status" value="1"/>
</dbReference>
<dbReference type="InterPro" id="IPR003018">
    <property type="entry name" value="GAF"/>
</dbReference>
<feature type="domain" description="HAMP" evidence="8">
    <location>
        <begin position="335"/>
        <end position="388"/>
    </location>
</feature>
<dbReference type="SUPFAM" id="SSF55874">
    <property type="entry name" value="ATPase domain of HSP90 chaperone/DNA topoisomerase II/histidine kinase"/>
    <property type="match status" value="1"/>
</dbReference>
<dbReference type="InterPro" id="IPR003594">
    <property type="entry name" value="HATPase_dom"/>
</dbReference>
<comment type="catalytic activity">
    <reaction evidence="1">
        <text>ATP + protein L-histidine = ADP + protein N-phospho-L-histidine.</text>
        <dbReference type="EC" id="2.7.13.3"/>
    </reaction>
</comment>
<dbReference type="Pfam" id="PF00512">
    <property type="entry name" value="HisKA"/>
    <property type="match status" value="1"/>
</dbReference>
<evidence type="ECO:0000259" key="8">
    <source>
        <dbReference type="PROSITE" id="PS50885"/>
    </source>
</evidence>
<organism evidence="9 10">
    <name type="scientific">Rhodospirillum centenum (strain ATCC 51521 / SW)</name>
    <dbReference type="NCBI Taxonomy" id="414684"/>
    <lineage>
        <taxon>Bacteria</taxon>
        <taxon>Pseudomonadati</taxon>
        <taxon>Pseudomonadota</taxon>
        <taxon>Alphaproteobacteria</taxon>
        <taxon>Rhodospirillales</taxon>
        <taxon>Rhodospirillaceae</taxon>
        <taxon>Rhodospirillum</taxon>
    </lineage>
</organism>
<dbReference type="CDD" id="cd00082">
    <property type="entry name" value="HisKA"/>
    <property type="match status" value="1"/>
</dbReference>
<dbReference type="CDD" id="cd16922">
    <property type="entry name" value="HATPase_EvgS-ArcB-TorS-like"/>
    <property type="match status" value="1"/>
</dbReference>
<dbReference type="EC" id="2.7.13.3" evidence="3"/>
<dbReference type="eggNOG" id="COG2205">
    <property type="taxonomic scope" value="Bacteria"/>
</dbReference>
<protein>
    <recommendedName>
        <fullName evidence="3">histidine kinase</fullName>
        <ecNumber evidence="3">2.7.13.3</ecNumber>
    </recommendedName>
</protein>
<evidence type="ECO:0000256" key="3">
    <source>
        <dbReference type="ARBA" id="ARBA00012438"/>
    </source>
</evidence>
<proteinExistence type="predicted"/>
<dbReference type="Proteomes" id="UP000001591">
    <property type="component" value="Chromosome"/>
</dbReference>
<dbReference type="eggNOG" id="COG2770">
    <property type="taxonomic scope" value="Bacteria"/>
</dbReference>
<dbReference type="GO" id="GO:0005886">
    <property type="term" value="C:plasma membrane"/>
    <property type="evidence" value="ECO:0007669"/>
    <property type="project" value="TreeGrafter"/>
</dbReference>
<dbReference type="InterPro" id="IPR004358">
    <property type="entry name" value="Sig_transdc_His_kin-like_C"/>
</dbReference>
<dbReference type="PANTHER" id="PTHR43047">
    <property type="entry name" value="TWO-COMPONENT HISTIDINE PROTEIN KINASE"/>
    <property type="match status" value="1"/>
</dbReference>
<evidence type="ECO:0000313" key="10">
    <source>
        <dbReference type="Proteomes" id="UP000001591"/>
    </source>
</evidence>
<dbReference type="SUPFAM" id="SSF47384">
    <property type="entry name" value="Homodimeric domain of signal transducing histidine kinase"/>
    <property type="match status" value="1"/>
</dbReference>
<dbReference type="SMART" id="SM00387">
    <property type="entry name" value="HATPase_c"/>
    <property type="match status" value="1"/>
</dbReference>
<dbReference type="Gene3D" id="3.30.450.40">
    <property type="match status" value="1"/>
</dbReference>
<keyword evidence="6" id="KW-0418">Kinase</keyword>
<dbReference type="AlphaFoldDB" id="B6IVQ0"/>
<dbReference type="SMART" id="SM00304">
    <property type="entry name" value="HAMP"/>
    <property type="match status" value="1"/>
</dbReference>
<dbReference type="RefSeq" id="WP_012568154.1">
    <property type="nucleotide sequence ID" value="NC_011420.2"/>
</dbReference>
<keyword evidence="10" id="KW-1185">Reference proteome</keyword>
<dbReference type="Pfam" id="PF13185">
    <property type="entry name" value="GAF_2"/>
    <property type="match status" value="1"/>
</dbReference>
<dbReference type="Pfam" id="PF02518">
    <property type="entry name" value="HATPase_c"/>
    <property type="match status" value="1"/>
</dbReference>